<dbReference type="Proteomes" id="UP000019763">
    <property type="component" value="Unassembled WGS sequence"/>
</dbReference>
<dbReference type="GO" id="GO:0005783">
    <property type="term" value="C:endoplasmic reticulum"/>
    <property type="evidence" value="ECO:0007669"/>
    <property type="project" value="TreeGrafter"/>
</dbReference>
<dbReference type="CDD" id="cd02961">
    <property type="entry name" value="PDI_a_family"/>
    <property type="match status" value="1"/>
</dbReference>
<dbReference type="RefSeq" id="XP_011134354.1">
    <property type="nucleotide sequence ID" value="XM_011136052.1"/>
</dbReference>
<keyword evidence="5" id="KW-1185">Reference proteome</keyword>
<dbReference type="InterPro" id="IPR017937">
    <property type="entry name" value="Thioredoxin_CS"/>
</dbReference>
<dbReference type="Pfam" id="PF00085">
    <property type="entry name" value="Thioredoxin"/>
    <property type="match status" value="2"/>
</dbReference>
<dbReference type="eggNOG" id="KOG0190">
    <property type="taxonomic scope" value="Eukaryota"/>
</dbReference>
<protein>
    <submittedName>
        <fullName evidence="4">Disulfide isomerase</fullName>
    </submittedName>
</protein>
<evidence type="ECO:0000259" key="3">
    <source>
        <dbReference type="PROSITE" id="PS51352"/>
    </source>
</evidence>
<dbReference type="PROSITE" id="PS00194">
    <property type="entry name" value="THIOREDOXIN_1"/>
    <property type="match status" value="1"/>
</dbReference>
<accession>A0A023BBR5</accession>
<dbReference type="GO" id="GO:0034976">
    <property type="term" value="P:response to endoplasmic reticulum stress"/>
    <property type="evidence" value="ECO:0007669"/>
    <property type="project" value="TreeGrafter"/>
</dbReference>
<feature type="domain" description="Thioredoxin" evidence="3">
    <location>
        <begin position="492"/>
        <end position="627"/>
    </location>
</feature>
<evidence type="ECO:0000256" key="1">
    <source>
        <dbReference type="ARBA" id="ARBA00006347"/>
    </source>
</evidence>
<dbReference type="EMBL" id="AFNH02000175">
    <property type="protein sequence ID" value="EZG79935.1"/>
    <property type="molecule type" value="Genomic_DNA"/>
</dbReference>
<dbReference type="InterPro" id="IPR036249">
    <property type="entry name" value="Thioredoxin-like_sf"/>
</dbReference>
<sequence>MLRLRSGGVLWVLALIFLALLCSEAVYTHPWDNGVAEVPSELLQNYLTLHANVTVLFYVTWCPWSRKMLPVFAELKEFVQSNVPQTDFVQVRMDRASVTTQDAFNITSYPKIMHFTERNRHTTYGNSIQFIPLLRWAYEALGKPIVVDELGELKMLARASGDDSLAVFVNAHPPRALSNEPHVLAVETADRAVIEFLSQRSGFKGAIGSNPFLALVHPFGNTELLESGSESEGVVSKVGRPVRNSRGVLMSIIEDDEGEGIEHIPYGPGHVDQSLRVLSAPKLTDAELVDFVRTFQFPVITKWSTDSVGRILEVGRPMLIAVVPSNDVTADIYKEMERLMNDADNEDIAAASTLYDMDHIENVLWEVAQRNRRKIVTVFSGTRSLAERRLMNLLGLNTSDPEPVLAYLTLNPSGSGVYTPALKYVAPPKIASQLFRLQKERTTSGREGRHQGLGRALDITSRKDLIGSIQSWLDQAWEKKIPPTIRSEEPIPAQQNKGPVYHLTAMEFQKEVVEREENDYIVDFYAPWCGHCRVMAPVFEEAAQAFRQAGYRNLKFGKLDATANEVLGIPIVGYPTVVLWPSHDKRHPAFMRSTPGNAQQIIEFIASRSNGRIDGESVVKQLSRLQAPDLPPIDEEL</sequence>
<name>A0A023BBR5_GRENI</name>
<dbReference type="SUPFAM" id="SSF52833">
    <property type="entry name" value="Thioredoxin-like"/>
    <property type="match status" value="2"/>
</dbReference>
<dbReference type="VEuPathDB" id="CryptoDB:GNI_023600"/>
<comment type="caution">
    <text evidence="4">The sequence shown here is derived from an EMBL/GenBank/DDBJ whole genome shotgun (WGS) entry which is preliminary data.</text>
</comment>
<dbReference type="PANTHER" id="PTHR18929:SF246">
    <property type="entry name" value="PROTEIN DISULFIDE ISOMERASE-LIKE 1-4"/>
    <property type="match status" value="1"/>
</dbReference>
<dbReference type="GO" id="GO:0006457">
    <property type="term" value="P:protein folding"/>
    <property type="evidence" value="ECO:0007669"/>
    <property type="project" value="TreeGrafter"/>
</dbReference>
<dbReference type="GO" id="GO:0003756">
    <property type="term" value="F:protein disulfide isomerase activity"/>
    <property type="evidence" value="ECO:0007669"/>
    <property type="project" value="TreeGrafter"/>
</dbReference>
<dbReference type="OrthoDB" id="72053at2759"/>
<organism evidence="4 5">
    <name type="scientific">Gregarina niphandrodes</name>
    <name type="common">Septate eugregarine</name>
    <dbReference type="NCBI Taxonomy" id="110365"/>
    <lineage>
        <taxon>Eukaryota</taxon>
        <taxon>Sar</taxon>
        <taxon>Alveolata</taxon>
        <taxon>Apicomplexa</taxon>
        <taxon>Conoidasida</taxon>
        <taxon>Gregarinasina</taxon>
        <taxon>Eugregarinorida</taxon>
        <taxon>Gregarinidae</taxon>
        <taxon>Gregarina</taxon>
    </lineage>
</organism>
<reference evidence="4" key="1">
    <citation type="submission" date="2013-12" db="EMBL/GenBank/DDBJ databases">
        <authorList>
            <person name="Omoto C.K."/>
            <person name="Sibley D."/>
            <person name="Venepally P."/>
            <person name="Hadjithomas M."/>
            <person name="Karamycheva S."/>
            <person name="Brunk B."/>
            <person name="Roos D."/>
            <person name="Caler E."/>
            <person name="Lorenzi H."/>
        </authorList>
    </citation>
    <scope>NUCLEOTIDE SEQUENCE</scope>
</reference>
<dbReference type="PROSITE" id="PS51352">
    <property type="entry name" value="THIOREDOXIN_2"/>
    <property type="match status" value="1"/>
</dbReference>
<dbReference type="Gene3D" id="3.40.30.10">
    <property type="entry name" value="Glutaredoxin"/>
    <property type="match status" value="3"/>
</dbReference>
<comment type="similarity">
    <text evidence="1">Belongs to the protein disulfide isomerase family.</text>
</comment>
<gene>
    <name evidence="4" type="ORF">GNI_023600</name>
</gene>
<evidence type="ECO:0000313" key="4">
    <source>
        <dbReference type="EMBL" id="EZG79935.1"/>
    </source>
</evidence>
<proteinExistence type="inferred from homology"/>
<evidence type="ECO:0000256" key="2">
    <source>
        <dbReference type="SAM" id="SignalP"/>
    </source>
</evidence>
<keyword evidence="4" id="KW-0413">Isomerase</keyword>
<keyword evidence="2" id="KW-0732">Signal</keyword>
<dbReference type="AlphaFoldDB" id="A0A023BBR5"/>
<feature type="chain" id="PRO_5001511628" evidence="2">
    <location>
        <begin position="26"/>
        <end position="637"/>
    </location>
</feature>
<dbReference type="PANTHER" id="PTHR18929">
    <property type="entry name" value="PROTEIN DISULFIDE ISOMERASE"/>
    <property type="match status" value="1"/>
</dbReference>
<dbReference type="GeneID" id="22911082"/>
<dbReference type="InterPro" id="IPR013766">
    <property type="entry name" value="Thioredoxin_domain"/>
</dbReference>
<evidence type="ECO:0000313" key="5">
    <source>
        <dbReference type="Proteomes" id="UP000019763"/>
    </source>
</evidence>
<feature type="signal peptide" evidence="2">
    <location>
        <begin position="1"/>
        <end position="25"/>
    </location>
</feature>